<comment type="caution">
    <text evidence="2">The sequence shown here is derived from an EMBL/GenBank/DDBJ whole genome shotgun (WGS) entry which is preliminary data.</text>
</comment>
<name>A0A9P8HYN1_9PEZI</name>
<evidence type="ECO:0000313" key="2">
    <source>
        <dbReference type="EMBL" id="KAH0538176.1"/>
    </source>
</evidence>
<evidence type="ECO:0000256" key="1">
    <source>
        <dbReference type="SAM" id="MobiDB-lite"/>
    </source>
</evidence>
<proteinExistence type="predicted"/>
<dbReference type="OrthoDB" id="2157530at2759"/>
<feature type="compositionally biased region" description="Polar residues" evidence="1">
    <location>
        <begin position="271"/>
        <end position="292"/>
    </location>
</feature>
<dbReference type="AlphaFoldDB" id="A0A9P8HYN1"/>
<gene>
    <name evidence="2" type="ORF">FGG08_005234</name>
</gene>
<accession>A0A9P8HYN1</accession>
<dbReference type="Proteomes" id="UP000698800">
    <property type="component" value="Unassembled WGS sequence"/>
</dbReference>
<feature type="region of interest" description="Disordered" evidence="1">
    <location>
        <begin position="271"/>
        <end position="293"/>
    </location>
</feature>
<evidence type="ECO:0000313" key="3">
    <source>
        <dbReference type="Proteomes" id="UP000698800"/>
    </source>
</evidence>
<reference evidence="2" key="1">
    <citation type="submission" date="2021-03" db="EMBL/GenBank/DDBJ databases">
        <title>Comparative genomics and phylogenomic investigation of the class Geoglossomycetes provide insights into ecological specialization and systematics.</title>
        <authorList>
            <person name="Melie T."/>
            <person name="Pirro S."/>
            <person name="Miller A.N."/>
            <person name="Quandt A."/>
        </authorList>
    </citation>
    <scope>NUCLEOTIDE SEQUENCE</scope>
    <source>
        <strain evidence="2">GBOQ0MN5Z8</strain>
    </source>
</reference>
<organism evidence="2 3">
    <name type="scientific">Glutinoglossum americanum</name>
    <dbReference type="NCBI Taxonomy" id="1670608"/>
    <lineage>
        <taxon>Eukaryota</taxon>
        <taxon>Fungi</taxon>
        <taxon>Dikarya</taxon>
        <taxon>Ascomycota</taxon>
        <taxon>Pezizomycotina</taxon>
        <taxon>Geoglossomycetes</taxon>
        <taxon>Geoglossales</taxon>
        <taxon>Geoglossaceae</taxon>
        <taxon>Glutinoglossum</taxon>
    </lineage>
</organism>
<dbReference type="EMBL" id="JAGHQL010000120">
    <property type="protein sequence ID" value="KAH0538176.1"/>
    <property type="molecule type" value="Genomic_DNA"/>
</dbReference>
<keyword evidence="3" id="KW-1185">Reference proteome</keyword>
<protein>
    <submittedName>
        <fullName evidence="2">Uncharacterized protein</fullName>
    </submittedName>
</protein>
<sequence length="396" mass="44135">MQCTCSLKSNRGRKVIKIEVCGIAVISFENHGIRVNRPKIYAFIGIANDQSKGQLPVDYAKFPLAVYQDIIAFQNISALEPTEKRVDMVYLSGLVRRLLSRKSGLRKTPVIQIGKLWEAGSWINKFCSENDCSLEYVANMSVYYIFLDLLSSFKNWLLSFFVKPKADFTSIWYPSEPESAEMWLNKSSEMWAEDIVIRGVIIGQIQHIGPSYSEILASAEATKKWATSLIDRFPKKEELDKARSRNDRLMSLLGPSADFRIQNIASFEANMPSQDPSSQGFSKGTAKNSLPSRDNPRLFIGSNVTLGLVPPNSKTGDFLCQFWNSTASALLRQGADGTYRVIGRLGIVGDGEAIDWDMPMDRDAFSQTSKGATDLTIDILTLTRLSLDTVNLPGTP</sequence>